<dbReference type="UniPathway" id="UPA00094"/>
<reference evidence="5 6" key="1">
    <citation type="submission" date="2017-05" db="EMBL/GenBank/DDBJ databases">
        <title>Genomic insights into alkan degradation activity of Oleiphilus messinensis.</title>
        <authorList>
            <person name="Kozyavkin S.A."/>
            <person name="Slesarev A.I."/>
            <person name="Golyshin P.N."/>
            <person name="Korzhenkov A."/>
            <person name="Golyshina O.N."/>
            <person name="Toshchakov S.V."/>
        </authorList>
    </citation>
    <scope>NUCLEOTIDE SEQUENCE [LARGE SCALE GENOMIC DNA]</scope>
    <source>
        <strain evidence="5 6">ME102</strain>
    </source>
</reference>
<dbReference type="EMBL" id="CP021425">
    <property type="protein sequence ID" value="ARU55119.1"/>
    <property type="molecule type" value="Genomic_DNA"/>
</dbReference>
<keyword evidence="3" id="KW-0963">Cytoplasm</keyword>
<dbReference type="KEGG" id="ome:OLMES_1033"/>
<accession>A0A1Y0I4I5</accession>
<dbReference type="OrthoDB" id="3392378at2"/>
<comment type="function">
    <text evidence="3">Carrier of the growing fatty acid chain in fatty acid biosynthesis.</text>
</comment>
<evidence type="ECO:0000256" key="3">
    <source>
        <dbReference type="HAMAP-Rule" id="MF_01217"/>
    </source>
</evidence>
<dbReference type="HAMAP" id="MF_01217">
    <property type="entry name" value="Acyl_carrier"/>
    <property type="match status" value="1"/>
</dbReference>
<dbReference type="NCBIfam" id="NF003757">
    <property type="entry name" value="PRK05350.1"/>
    <property type="match status" value="1"/>
</dbReference>
<protein>
    <recommendedName>
        <fullName evidence="3">Acyl carrier protein</fullName>
        <shortName evidence="3">ACP</shortName>
    </recommendedName>
</protein>
<evidence type="ECO:0000256" key="1">
    <source>
        <dbReference type="ARBA" id="ARBA00022450"/>
    </source>
</evidence>
<dbReference type="InterPro" id="IPR003231">
    <property type="entry name" value="ACP"/>
</dbReference>
<comment type="subcellular location">
    <subcellularLocation>
        <location evidence="3">Cytoplasm</location>
    </subcellularLocation>
</comment>
<dbReference type="SUPFAM" id="SSF47336">
    <property type="entry name" value="ACP-like"/>
    <property type="match status" value="1"/>
</dbReference>
<dbReference type="RefSeq" id="WP_087460257.1">
    <property type="nucleotide sequence ID" value="NZ_CP021425.1"/>
</dbReference>
<dbReference type="GO" id="GO:0005737">
    <property type="term" value="C:cytoplasm"/>
    <property type="evidence" value="ECO:0007669"/>
    <property type="project" value="UniProtKB-SubCell"/>
</dbReference>
<proteinExistence type="inferred from homology"/>
<dbReference type="Gene3D" id="1.10.1200.10">
    <property type="entry name" value="ACP-like"/>
    <property type="match status" value="1"/>
</dbReference>
<evidence type="ECO:0000259" key="4">
    <source>
        <dbReference type="PROSITE" id="PS50075"/>
    </source>
</evidence>
<comment type="PTM">
    <text evidence="3">4'-phosphopantetheine is transferred from CoA to a specific serine of apo-ACP by AcpS. This modification is essential for activity because fatty acids are bound in thioester linkage to the sulfhydryl of the prosthetic group.</text>
</comment>
<dbReference type="GO" id="GO:0000036">
    <property type="term" value="F:acyl carrier activity"/>
    <property type="evidence" value="ECO:0007669"/>
    <property type="project" value="UniProtKB-UniRule"/>
</dbReference>
<dbReference type="AlphaFoldDB" id="A0A1Y0I4I5"/>
<dbReference type="InterPro" id="IPR036736">
    <property type="entry name" value="ACP-like_sf"/>
</dbReference>
<dbReference type="Pfam" id="PF00550">
    <property type="entry name" value="PP-binding"/>
    <property type="match status" value="1"/>
</dbReference>
<keyword evidence="3" id="KW-0444">Lipid biosynthesis</keyword>
<evidence type="ECO:0000313" key="6">
    <source>
        <dbReference type="Proteomes" id="UP000196027"/>
    </source>
</evidence>
<feature type="modified residue" description="O-(pantetheine 4'-phosphoryl)serine" evidence="3">
    <location>
        <position position="40"/>
    </location>
</feature>
<organism evidence="5 6">
    <name type="scientific">Oleiphilus messinensis</name>
    <dbReference type="NCBI Taxonomy" id="141451"/>
    <lineage>
        <taxon>Bacteria</taxon>
        <taxon>Pseudomonadati</taxon>
        <taxon>Pseudomonadota</taxon>
        <taxon>Gammaproteobacteria</taxon>
        <taxon>Oceanospirillales</taxon>
        <taxon>Oleiphilaceae</taxon>
        <taxon>Oleiphilus</taxon>
    </lineage>
</organism>
<keyword evidence="3" id="KW-0275">Fatty acid biosynthesis</keyword>
<dbReference type="InterPro" id="IPR009081">
    <property type="entry name" value="PP-bd_ACP"/>
</dbReference>
<keyword evidence="2 3" id="KW-0597">Phosphoprotein</keyword>
<name>A0A1Y0I4I5_9GAMM</name>
<keyword evidence="3" id="KW-0443">Lipid metabolism</keyword>
<comment type="pathway">
    <text evidence="3">Lipid metabolism; fatty acid biosynthesis.</text>
</comment>
<dbReference type="Proteomes" id="UP000196027">
    <property type="component" value="Chromosome"/>
</dbReference>
<evidence type="ECO:0000256" key="2">
    <source>
        <dbReference type="ARBA" id="ARBA00022553"/>
    </source>
</evidence>
<evidence type="ECO:0000313" key="5">
    <source>
        <dbReference type="EMBL" id="ARU55119.1"/>
    </source>
</evidence>
<dbReference type="PROSITE" id="PS50075">
    <property type="entry name" value="CARRIER"/>
    <property type="match status" value="1"/>
</dbReference>
<keyword evidence="3" id="KW-0276">Fatty acid metabolism</keyword>
<sequence>MENKEQIYSTLKTVLIDEFDLDAEDITPQASLFEDLDLDSIDAVDLAVKIRELTGKKIDPEQFKSVRTLQDVVDCTAELLGL</sequence>
<keyword evidence="6" id="KW-1185">Reference proteome</keyword>
<comment type="similarity">
    <text evidence="3">Belongs to the acyl carrier protein (ACP) family.</text>
</comment>
<feature type="domain" description="Carrier" evidence="4">
    <location>
        <begin position="5"/>
        <end position="80"/>
    </location>
</feature>
<keyword evidence="1 3" id="KW-0596">Phosphopantetheine</keyword>
<gene>
    <name evidence="3" type="primary">acpP</name>
    <name evidence="5" type="ORF">OLMES_1033</name>
</gene>